<feature type="compositionally biased region" description="Acidic residues" evidence="11">
    <location>
        <begin position="13"/>
        <end position="35"/>
    </location>
</feature>
<keyword evidence="5 10" id="KW-0698">rRNA processing</keyword>
<evidence type="ECO:0000256" key="7">
    <source>
        <dbReference type="ARBA" id="ARBA00023242"/>
    </source>
</evidence>
<reference evidence="12 13" key="1">
    <citation type="journal article" date="2013" name="PLoS Genet.">
        <title>Genomic mechanisms accounting for the adaptation to parasitism in nematode-trapping fungi.</title>
        <authorList>
            <person name="Meerupati T."/>
            <person name="Andersson K.M."/>
            <person name="Friman E."/>
            <person name="Kumar D."/>
            <person name="Tunlid A."/>
            <person name="Ahren D."/>
        </authorList>
    </citation>
    <scope>NUCLEOTIDE SEQUENCE [LARGE SCALE GENOMIC DNA]</scope>
    <source>
        <strain evidence="12 13">CBS 200.50</strain>
    </source>
</reference>
<evidence type="ECO:0000313" key="12">
    <source>
        <dbReference type="EMBL" id="EPS41180.1"/>
    </source>
</evidence>
<evidence type="ECO:0000256" key="2">
    <source>
        <dbReference type="ARBA" id="ARBA00009418"/>
    </source>
</evidence>
<comment type="similarity">
    <text evidence="2 10">Belongs to the RRP36 family.</text>
</comment>
<dbReference type="eggNOG" id="KOG3190">
    <property type="taxonomic scope" value="Eukaryota"/>
</dbReference>
<sequence length="366" mass="41435">MLSRRVQVRYEDSDIEEDAHDWSDDAEGDVGESSDSDTPSEQQPAAKTRKVGATTRELSDEDDASEDSDDPRNLIGEERDASPESEDDDSPEEDVAANIASISFGALAKAQRSLKRKRNEPEDGSDNDDAARGGLSNSKGPRDTARLAEIKGQLKALSADSKSSFAESLRKAREKRKEKESREPMSRSSKHAPTEMSSKKAVSRRRIVVDLPADTTRDPRFDRIGGSGVPDDSKIERNYAFLDEYRDSEIKTLRQEVAKEKNPIRKEQLQTTLQSLESKREAKKRRQDHDKILAEHKKKEREAIKQGKKPFYLKKSDQKKLILTTQFANMGERQRSRVIEKKRKKIAGKEKKRLPWSRRTAAGPED</sequence>
<feature type="compositionally biased region" description="Basic and acidic residues" evidence="11">
    <location>
        <begin position="168"/>
        <end position="185"/>
    </location>
</feature>
<feature type="region of interest" description="Disordered" evidence="11">
    <location>
        <begin position="264"/>
        <end position="310"/>
    </location>
</feature>
<comment type="subcellular location">
    <subcellularLocation>
        <location evidence="1 10">Nucleus</location>
        <location evidence="1 10">Nucleolus</location>
    </subcellularLocation>
</comment>
<gene>
    <name evidence="12" type="ORF">H072_4895</name>
</gene>
<keyword evidence="6" id="KW-0175">Coiled coil</keyword>
<evidence type="ECO:0000256" key="8">
    <source>
        <dbReference type="ARBA" id="ARBA00023274"/>
    </source>
</evidence>
<evidence type="ECO:0000256" key="11">
    <source>
        <dbReference type="SAM" id="MobiDB-lite"/>
    </source>
</evidence>
<comment type="subunit">
    <text evidence="3 10">Associates with 90S and pre-40S pre-ribosomal particles.</text>
</comment>
<comment type="caution">
    <text evidence="12">The sequence shown here is derived from an EMBL/GenBank/DDBJ whole genome shotgun (WGS) entry which is preliminary data.</text>
</comment>
<feature type="compositionally biased region" description="Basic and acidic residues" evidence="11">
    <location>
        <begin position="287"/>
        <end position="305"/>
    </location>
</feature>
<protein>
    <recommendedName>
        <fullName evidence="10">rRNA biogenesis protein RRP36</fullName>
    </recommendedName>
</protein>
<dbReference type="OMA" id="ERKEMPW"/>
<feature type="compositionally biased region" description="Basic residues" evidence="11">
    <location>
        <begin position="340"/>
        <end position="356"/>
    </location>
</feature>
<keyword evidence="7 10" id="KW-0539">Nucleus</keyword>
<name>S8ADU4_DACHA</name>
<dbReference type="GO" id="GO:0030686">
    <property type="term" value="C:90S preribosome"/>
    <property type="evidence" value="ECO:0007669"/>
    <property type="project" value="TreeGrafter"/>
</dbReference>
<dbReference type="EMBL" id="AQGS01000255">
    <property type="protein sequence ID" value="EPS41180.1"/>
    <property type="molecule type" value="Genomic_DNA"/>
</dbReference>
<evidence type="ECO:0000256" key="1">
    <source>
        <dbReference type="ARBA" id="ARBA00004604"/>
    </source>
</evidence>
<feature type="region of interest" description="Disordered" evidence="11">
    <location>
        <begin position="1"/>
        <end position="233"/>
    </location>
</feature>
<evidence type="ECO:0000256" key="10">
    <source>
        <dbReference type="RuleBase" id="RU368027"/>
    </source>
</evidence>
<proteinExistence type="inferred from homology"/>
<dbReference type="PANTHER" id="PTHR21738:SF0">
    <property type="entry name" value="RIBOSOMAL RNA PROCESSING PROTEIN 36 HOMOLOG"/>
    <property type="match status" value="1"/>
</dbReference>
<evidence type="ECO:0000313" key="13">
    <source>
        <dbReference type="Proteomes" id="UP000015100"/>
    </source>
</evidence>
<evidence type="ECO:0000256" key="9">
    <source>
        <dbReference type="ARBA" id="ARBA00025053"/>
    </source>
</evidence>
<dbReference type="OrthoDB" id="448446at2759"/>
<evidence type="ECO:0000256" key="3">
    <source>
        <dbReference type="ARBA" id="ARBA00011167"/>
    </source>
</evidence>
<dbReference type="STRING" id="1284197.S8ADU4"/>
<evidence type="ECO:0000256" key="5">
    <source>
        <dbReference type="ARBA" id="ARBA00022552"/>
    </source>
</evidence>
<feature type="compositionally biased region" description="Acidic residues" evidence="11">
    <location>
        <begin position="59"/>
        <end position="69"/>
    </location>
</feature>
<reference evidence="13" key="2">
    <citation type="submission" date="2013-04" db="EMBL/GenBank/DDBJ databases">
        <title>Genomic mechanisms accounting for the adaptation to parasitism in nematode-trapping fungi.</title>
        <authorList>
            <person name="Ahren D.G."/>
        </authorList>
    </citation>
    <scope>NUCLEOTIDE SEQUENCE [LARGE SCALE GENOMIC DNA]</scope>
    <source>
        <strain evidence="13">CBS 200.50</strain>
    </source>
</reference>
<dbReference type="InterPro" id="IPR009292">
    <property type="entry name" value="RRP36"/>
</dbReference>
<keyword evidence="13" id="KW-1185">Reference proteome</keyword>
<dbReference type="Proteomes" id="UP000015100">
    <property type="component" value="Unassembled WGS sequence"/>
</dbReference>
<feature type="compositionally biased region" description="Basic and acidic residues" evidence="11">
    <location>
        <begin position="140"/>
        <end position="149"/>
    </location>
</feature>
<dbReference type="AlphaFoldDB" id="S8ADU4"/>
<feature type="region of interest" description="Disordered" evidence="11">
    <location>
        <begin position="332"/>
        <end position="366"/>
    </location>
</feature>
<dbReference type="PANTHER" id="PTHR21738">
    <property type="entry name" value="RIBOSOMAL RNA PROCESSING PROTEIN 36 HOMOLOG"/>
    <property type="match status" value="1"/>
</dbReference>
<comment type="function">
    <text evidence="9 10">Component of the 90S pre-ribosome involved in the maturation of rRNAs. Required for early cleavages of the pre-RNAs in the 40S ribosomal subunit maturation pathway.</text>
</comment>
<dbReference type="HOGENOM" id="CLU_048802_0_1_1"/>
<evidence type="ECO:0000256" key="4">
    <source>
        <dbReference type="ARBA" id="ARBA00022517"/>
    </source>
</evidence>
<accession>S8ADU4</accession>
<feature type="compositionally biased region" description="Basic and acidic residues" evidence="11">
    <location>
        <begin position="70"/>
        <end position="82"/>
    </location>
</feature>
<keyword evidence="8 10" id="KW-0687">Ribonucleoprotein</keyword>
<evidence type="ECO:0000256" key="6">
    <source>
        <dbReference type="ARBA" id="ARBA00023054"/>
    </source>
</evidence>
<dbReference type="Pfam" id="PF06102">
    <property type="entry name" value="RRP36"/>
    <property type="match status" value="1"/>
</dbReference>
<dbReference type="GO" id="GO:0000462">
    <property type="term" value="P:maturation of SSU-rRNA from tricistronic rRNA transcript (SSU-rRNA, 5.8S rRNA, LSU-rRNA)"/>
    <property type="evidence" value="ECO:0007669"/>
    <property type="project" value="TreeGrafter"/>
</dbReference>
<feature type="compositionally biased region" description="Polar residues" evidence="11">
    <location>
        <begin position="36"/>
        <end position="45"/>
    </location>
</feature>
<organism evidence="12 13">
    <name type="scientific">Dactylellina haptotyla (strain CBS 200.50)</name>
    <name type="common">Nematode-trapping fungus</name>
    <name type="synonym">Monacrosporium haptotylum</name>
    <dbReference type="NCBI Taxonomy" id="1284197"/>
    <lineage>
        <taxon>Eukaryota</taxon>
        <taxon>Fungi</taxon>
        <taxon>Dikarya</taxon>
        <taxon>Ascomycota</taxon>
        <taxon>Pezizomycotina</taxon>
        <taxon>Orbiliomycetes</taxon>
        <taxon>Orbiliales</taxon>
        <taxon>Orbiliaceae</taxon>
        <taxon>Dactylellina</taxon>
    </lineage>
</organism>
<keyword evidence="4 10" id="KW-0690">Ribosome biogenesis</keyword>
<dbReference type="GO" id="GO:0005730">
    <property type="term" value="C:nucleolus"/>
    <property type="evidence" value="ECO:0007669"/>
    <property type="project" value="UniProtKB-SubCell"/>
</dbReference>
<feature type="compositionally biased region" description="Acidic residues" evidence="11">
    <location>
        <begin position="83"/>
        <end position="95"/>
    </location>
</feature>